<feature type="transmembrane region" description="Helical" evidence="1">
    <location>
        <begin position="235"/>
        <end position="261"/>
    </location>
</feature>
<feature type="transmembrane region" description="Helical" evidence="1">
    <location>
        <begin position="65"/>
        <end position="84"/>
    </location>
</feature>
<feature type="transmembrane region" description="Helical" evidence="1">
    <location>
        <begin position="89"/>
        <end position="107"/>
    </location>
</feature>
<accession>A0A1U9KAB8</accession>
<dbReference type="AlphaFoldDB" id="A0A1U9KAB8"/>
<reference evidence="2 3" key="1">
    <citation type="journal article" date="2015" name="Int. J. Syst. Evol. Microbiol.">
        <title>Novibacillus thermophilus gen. nov., sp. nov., a Gram-staining-negative and moderately thermophilic member of the family Thermoactinomycetaceae.</title>
        <authorList>
            <person name="Yang G."/>
            <person name="Chen J."/>
            <person name="Zhou S."/>
        </authorList>
    </citation>
    <scope>NUCLEOTIDE SEQUENCE [LARGE SCALE GENOMIC DNA]</scope>
    <source>
        <strain evidence="2 3">SG-1</strain>
    </source>
</reference>
<dbReference type="STRING" id="1471761.B0W44_15740"/>
<evidence type="ECO:0000256" key="1">
    <source>
        <dbReference type="SAM" id="Phobius"/>
    </source>
</evidence>
<name>A0A1U9KAB8_9BACL</name>
<dbReference type="OrthoDB" id="2664016at2"/>
<sequence length="267" mass="31008">MLWFIGAVLLTALFALYIQPKDTDTHKHLYRWLRNKVQVKESVRDELEWEFERLGMDDTPEDVKARQWLLAGAAFILFALLALVFWQPIWLLLGVGVSGFFYAFPMLYVNKAIREKEEGVFAELPDFIDLIILLMRAGLIPYEAIKQAVSQTKFKALQPDLERLSVDLDTMDTEQALERFACYVGIVEARQFVRAIWQAAATDRQHADEIFQNQSEVMRQLRQQRMRKIIKEKPLKVRFVSMGIFALILAIPLGVFAINFIQIFSSF</sequence>
<proteinExistence type="predicted"/>
<dbReference type="KEGG" id="ntr:B0W44_15740"/>
<protein>
    <recommendedName>
        <fullName evidence="4">Type II secretion system protein GspF domain-containing protein</fullName>
    </recommendedName>
</protein>
<evidence type="ECO:0008006" key="4">
    <source>
        <dbReference type="Google" id="ProtNLM"/>
    </source>
</evidence>
<dbReference type="EMBL" id="CP019699">
    <property type="protein sequence ID" value="AQS56980.1"/>
    <property type="molecule type" value="Genomic_DNA"/>
</dbReference>
<dbReference type="PANTHER" id="PTHR35007:SF2">
    <property type="entry name" value="PILUS ASSEMBLE PROTEIN"/>
    <property type="match status" value="1"/>
</dbReference>
<keyword evidence="1" id="KW-0472">Membrane</keyword>
<organism evidence="2 3">
    <name type="scientific">Novibacillus thermophilus</name>
    <dbReference type="NCBI Taxonomy" id="1471761"/>
    <lineage>
        <taxon>Bacteria</taxon>
        <taxon>Bacillati</taxon>
        <taxon>Bacillota</taxon>
        <taxon>Bacilli</taxon>
        <taxon>Bacillales</taxon>
        <taxon>Thermoactinomycetaceae</taxon>
        <taxon>Novibacillus</taxon>
    </lineage>
</organism>
<dbReference type="Proteomes" id="UP000188603">
    <property type="component" value="Chromosome"/>
</dbReference>
<evidence type="ECO:0000313" key="2">
    <source>
        <dbReference type="EMBL" id="AQS56980.1"/>
    </source>
</evidence>
<dbReference type="RefSeq" id="WP_077720847.1">
    <property type="nucleotide sequence ID" value="NZ_CP019699.1"/>
</dbReference>
<gene>
    <name evidence="2" type="ORF">B0W44_15740</name>
</gene>
<evidence type="ECO:0000313" key="3">
    <source>
        <dbReference type="Proteomes" id="UP000188603"/>
    </source>
</evidence>
<keyword evidence="1" id="KW-0812">Transmembrane</keyword>
<dbReference type="PANTHER" id="PTHR35007">
    <property type="entry name" value="INTEGRAL MEMBRANE PROTEIN-RELATED"/>
    <property type="match status" value="1"/>
</dbReference>
<keyword evidence="3" id="KW-1185">Reference proteome</keyword>
<keyword evidence="1" id="KW-1133">Transmembrane helix</keyword>